<evidence type="ECO:0000256" key="2">
    <source>
        <dbReference type="ARBA" id="ARBA00022741"/>
    </source>
</evidence>
<name>A0A851GJR7_9BACT</name>
<keyword evidence="1" id="KW-0808">Transferase</keyword>
<dbReference type="InterPro" id="IPR011009">
    <property type="entry name" value="Kinase-like_dom_sf"/>
</dbReference>
<keyword evidence="5" id="KW-0175">Coiled coil</keyword>
<sequence length="869" mass="96124">MVTPDIDGVEILGLIGKGACGSVFVARRLEGSAAAGEYCAVRVLNPVAVNVSLVEKMLERAEGDQCPEGMGAVEIKQLDGSSGSVVLVMPLLADVTVAAGKETTLDVSPRNLDIRMSGPELGTWEDRWDLIERIARSLASMHQHHVPHGNIKPSNIFFDDAGEVVLTDCTMGYMPGVGVPPYTNALLYAPPEQLTDPSGYTSGKGYGWDVYAFGMLAFRLLTGCLPDCDSTRKKRGKGKESMTPVQNDLDRLMQDVETMPLDRWLTRSSEALEVERRNLIARCLEIDPNKRFSDLNDLLHVWHDLAIESDVIDARQELHDVKESQRKVSLAGVALAVLASAALIAAAVLAYQWNQAKTNWARSEQHAADRISAQEKQHQEKLSVQNEKLREIEKRMARAIEDQELAERREQKHKDQLISLGVANDHLLAWMMRDHSKELPELQKSGSARDILIQELQQFLKLTEDGEHFQEVRARIMMQLAELRVHKRKPVEADVLLDQAVAAWQAAGIEEPGHAYRVARARAACLIQALDQNQNDLAKRLLPKARVAAMTNQNDQSVEAKRLNAVLHVIDGRMLESTDPAKALQHFEQAIKGMQGVHRTLTEHVTVRSDLARFQLEAAKLAGSMNQVEDATRLRGDAAKSLETLLQKNPHLKMPKIQLAKIHIMAATAEIQEGQDVQGARKLDQAEALLKSLPAGDHTPDGANMQRAAAMGLRAVLLRDAGKASEAKRTLNAAIALVDEVVRQENQRESPSNEPLYRLAVLNWQLAGIMGDGGNRQAELKQGKQAAELMESLLKGGAGTHDTGMRRALGYLYGDLGHTAALIGNRSLARDYYQQAAKTWQSLIEKNGKQDEYLDGLKWSESRSREMEK</sequence>
<dbReference type="PANTHER" id="PTHR43289:SF6">
    <property type="entry name" value="SERINE_THREONINE-PROTEIN KINASE NEKL-3"/>
    <property type="match status" value="1"/>
</dbReference>
<evidence type="ECO:0000256" key="1">
    <source>
        <dbReference type="ARBA" id="ARBA00022679"/>
    </source>
</evidence>
<dbReference type="AlphaFoldDB" id="A0A851GJR7"/>
<dbReference type="PANTHER" id="PTHR43289">
    <property type="entry name" value="MITOGEN-ACTIVATED PROTEIN KINASE KINASE KINASE 20-RELATED"/>
    <property type="match status" value="1"/>
</dbReference>
<dbReference type="InterPro" id="IPR000719">
    <property type="entry name" value="Prot_kinase_dom"/>
</dbReference>
<dbReference type="Gene3D" id="1.10.510.10">
    <property type="entry name" value="Transferase(Phosphotransferase) domain 1"/>
    <property type="match status" value="1"/>
</dbReference>
<protein>
    <recommendedName>
        <fullName evidence="6">Protein kinase domain-containing protein</fullName>
    </recommendedName>
</protein>
<feature type="coiled-coil region" evidence="5">
    <location>
        <begin position="375"/>
        <end position="409"/>
    </location>
</feature>
<dbReference type="EMBL" id="JACBAZ010000002">
    <property type="protein sequence ID" value="NWK54940.1"/>
    <property type="molecule type" value="Genomic_DNA"/>
</dbReference>
<dbReference type="PROSITE" id="PS50011">
    <property type="entry name" value="PROTEIN_KINASE_DOM"/>
    <property type="match status" value="1"/>
</dbReference>
<dbReference type="GO" id="GO:0004674">
    <property type="term" value="F:protein serine/threonine kinase activity"/>
    <property type="evidence" value="ECO:0007669"/>
    <property type="project" value="TreeGrafter"/>
</dbReference>
<keyword evidence="8" id="KW-1185">Reference proteome</keyword>
<accession>A0A851GJR7</accession>
<evidence type="ECO:0000313" key="7">
    <source>
        <dbReference type="EMBL" id="NWK54940.1"/>
    </source>
</evidence>
<dbReference type="Proteomes" id="UP000557872">
    <property type="component" value="Unassembled WGS sequence"/>
</dbReference>
<reference evidence="7 8" key="1">
    <citation type="submission" date="2020-07" db="EMBL/GenBank/DDBJ databases">
        <title>Roseicoccus Jingziensis gen. nov., sp. nov., isolated from coastal seawater.</title>
        <authorList>
            <person name="Feng X."/>
        </authorList>
    </citation>
    <scope>NUCLEOTIDE SEQUENCE [LARGE SCALE GENOMIC DNA]</scope>
    <source>
        <strain evidence="7 8">N1E253</strain>
    </source>
</reference>
<keyword evidence="2" id="KW-0547">Nucleotide-binding</keyword>
<gene>
    <name evidence="7" type="ORF">HW115_04925</name>
</gene>
<dbReference type="SUPFAM" id="SSF56112">
    <property type="entry name" value="Protein kinase-like (PK-like)"/>
    <property type="match status" value="1"/>
</dbReference>
<keyword evidence="4" id="KW-0067">ATP-binding</keyword>
<evidence type="ECO:0000256" key="4">
    <source>
        <dbReference type="ARBA" id="ARBA00022840"/>
    </source>
</evidence>
<comment type="caution">
    <text evidence="7">The sequence shown here is derived from an EMBL/GenBank/DDBJ whole genome shotgun (WGS) entry which is preliminary data.</text>
</comment>
<evidence type="ECO:0000256" key="3">
    <source>
        <dbReference type="ARBA" id="ARBA00022777"/>
    </source>
</evidence>
<evidence type="ECO:0000259" key="6">
    <source>
        <dbReference type="PROSITE" id="PS50011"/>
    </source>
</evidence>
<dbReference type="SMART" id="SM00220">
    <property type="entry name" value="S_TKc"/>
    <property type="match status" value="1"/>
</dbReference>
<dbReference type="RefSeq" id="WP_178931486.1">
    <property type="nucleotide sequence ID" value="NZ_JACBAZ010000002.1"/>
</dbReference>
<evidence type="ECO:0000313" key="8">
    <source>
        <dbReference type="Proteomes" id="UP000557872"/>
    </source>
</evidence>
<keyword evidence="3" id="KW-0418">Kinase</keyword>
<organism evidence="7 8">
    <name type="scientific">Oceaniferula marina</name>
    <dbReference type="NCBI Taxonomy" id="2748318"/>
    <lineage>
        <taxon>Bacteria</taxon>
        <taxon>Pseudomonadati</taxon>
        <taxon>Verrucomicrobiota</taxon>
        <taxon>Verrucomicrobiia</taxon>
        <taxon>Verrucomicrobiales</taxon>
        <taxon>Verrucomicrobiaceae</taxon>
        <taxon>Oceaniferula</taxon>
    </lineage>
</organism>
<dbReference type="GO" id="GO:0005524">
    <property type="term" value="F:ATP binding"/>
    <property type="evidence" value="ECO:0007669"/>
    <property type="project" value="UniProtKB-KW"/>
</dbReference>
<dbReference type="Pfam" id="PF00069">
    <property type="entry name" value="Pkinase"/>
    <property type="match status" value="1"/>
</dbReference>
<evidence type="ECO:0000256" key="5">
    <source>
        <dbReference type="SAM" id="Coils"/>
    </source>
</evidence>
<feature type="domain" description="Protein kinase" evidence="6">
    <location>
        <begin position="9"/>
        <end position="303"/>
    </location>
</feature>
<proteinExistence type="predicted"/>